<accession>A0A9E7GCZ9</accession>
<organism evidence="1 2">
    <name type="scientific">Musa troglodytarum</name>
    <name type="common">fe'i banana</name>
    <dbReference type="NCBI Taxonomy" id="320322"/>
    <lineage>
        <taxon>Eukaryota</taxon>
        <taxon>Viridiplantae</taxon>
        <taxon>Streptophyta</taxon>
        <taxon>Embryophyta</taxon>
        <taxon>Tracheophyta</taxon>
        <taxon>Spermatophyta</taxon>
        <taxon>Magnoliopsida</taxon>
        <taxon>Liliopsida</taxon>
        <taxon>Zingiberales</taxon>
        <taxon>Musaceae</taxon>
        <taxon>Musa</taxon>
    </lineage>
</organism>
<dbReference type="AlphaFoldDB" id="A0A9E7GCZ9"/>
<dbReference type="EMBL" id="CP097508">
    <property type="protein sequence ID" value="URE09714.1"/>
    <property type="molecule type" value="Genomic_DNA"/>
</dbReference>
<evidence type="ECO:0000313" key="1">
    <source>
        <dbReference type="EMBL" id="URE09714.1"/>
    </source>
</evidence>
<protein>
    <submittedName>
        <fullName evidence="1">Uncharacterized protein</fullName>
    </submittedName>
</protein>
<sequence length="90" mass="9952">MWSAVRFIMKQVDILPNCCLVALADSLRNRGLVWIPHALSMEPTTWAEAEEMLVDSLQKVTLLGSAASFVPHLPLCTCTAATGHRKMIDE</sequence>
<gene>
    <name evidence="1" type="ORF">MUK42_33425</name>
</gene>
<reference evidence="1" key="1">
    <citation type="submission" date="2022-05" db="EMBL/GenBank/DDBJ databases">
        <title>The Musa troglodytarum L. genome provides insights into the mechanism of non-climacteric behaviour and enrichment of carotenoids.</title>
        <authorList>
            <person name="Wang J."/>
        </authorList>
    </citation>
    <scope>NUCLEOTIDE SEQUENCE</scope>
    <source>
        <tissue evidence="1">Leaf</tissue>
    </source>
</reference>
<proteinExistence type="predicted"/>
<evidence type="ECO:0000313" key="2">
    <source>
        <dbReference type="Proteomes" id="UP001055439"/>
    </source>
</evidence>
<name>A0A9E7GCZ9_9LILI</name>
<dbReference type="Proteomes" id="UP001055439">
    <property type="component" value="Chromosome 6"/>
</dbReference>
<keyword evidence="2" id="KW-1185">Reference proteome</keyword>